<dbReference type="PANTHER" id="PTHR36118">
    <property type="entry name" value="ION-TRANSLOCATING OXIDOREDUCTASE COMPLEX SUBUNIT G"/>
    <property type="match status" value="1"/>
</dbReference>
<sequence length="250" mass="27029">MSETGLKEGTPETKNPPAPQTASAAKIYSVVLGVGVVCSLLIVTTYEVTRPIIKANKLAMREQAILDVIPGAVTSKSYQFDETDAHFHPATADAEESELIFAGYDEKDNLVGLAIEANAMGYQDTIRLLYGYSPEKQAIVGMSVLESRETPGLGDRIQTDPNFRANFEALDVSVNPSGDELAHPIEFVKEGEKQEPWQIDGITGATISSKATADMLRASTSEKIPLVKAKSDDFRSVPKPELVPDTEGEE</sequence>
<keyword evidence="11" id="KW-1185">Reference proteome</keyword>
<dbReference type="InterPro" id="IPR010209">
    <property type="entry name" value="Ion_transpt_RnfG/RsxG"/>
</dbReference>
<dbReference type="GO" id="GO:0005886">
    <property type="term" value="C:plasma membrane"/>
    <property type="evidence" value="ECO:0007669"/>
    <property type="project" value="UniProtKB-SubCell"/>
</dbReference>
<keyword evidence="1 6" id="KW-0813">Transport</keyword>
<dbReference type="HAMAP" id="MF_00479">
    <property type="entry name" value="RsxG_RnfG"/>
    <property type="match status" value="1"/>
</dbReference>
<dbReference type="EC" id="7.-.-.-" evidence="6"/>
<reference evidence="10 11" key="1">
    <citation type="submission" date="2019-02" db="EMBL/GenBank/DDBJ databases">
        <title>Deep-cultivation of Planctomycetes and their phenomic and genomic characterization uncovers novel biology.</title>
        <authorList>
            <person name="Wiegand S."/>
            <person name="Jogler M."/>
            <person name="Boedeker C."/>
            <person name="Pinto D."/>
            <person name="Vollmers J."/>
            <person name="Rivas-Marin E."/>
            <person name="Kohn T."/>
            <person name="Peeters S.H."/>
            <person name="Heuer A."/>
            <person name="Rast P."/>
            <person name="Oberbeckmann S."/>
            <person name="Bunk B."/>
            <person name="Jeske O."/>
            <person name="Meyerdierks A."/>
            <person name="Storesund J.E."/>
            <person name="Kallscheuer N."/>
            <person name="Luecker S."/>
            <person name="Lage O.M."/>
            <person name="Pohl T."/>
            <person name="Merkel B.J."/>
            <person name="Hornburger P."/>
            <person name="Mueller R.-W."/>
            <person name="Bruemmer F."/>
            <person name="Labrenz M."/>
            <person name="Spormann A.M."/>
            <person name="Op Den Camp H."/>
            <person name="Overmann J."/>
            <person name="Amann R."/>
            <person name="Jetten M.S.M."/>
            <person name="Mascher T."/>
            <person name="Medema M.H."/>
            <person name="Devos D.P."/>
            <person name="Kaster A.-K."/>
            <person name="Ovreas L."/>
            <person name="Rohde M."/>
            <person name="Galperin M.Y."/>
            <person name="Jogler C."/>
        </authorList>
    </citation>
    <scope>NUCLEOTIDE SEQUENCE [LARGE SCALE GENOMIC DNA]</scope>
    <source>
        <strain evidence="10 11">Q31b</strain>
    </source>
</reference>
<dbReference type="AlphaFoldDB" id="A0A5C6E6Z7"/>
<keyword evidence="6 8" id="KW-0812">Transmembrane</keyword>
<comment type="subunit">
    <text evidence="6">The complex is composed of six subunits: RnfA, RnfB, RnfC, RnfD, RnfE and RnfG.</text>
</comment>
<evidence type="ECO:0000256" key="4">
    <source>
        <dbReference type="ARBA" id="ARBA00022643"/>
    </source>
</evidence>
<organism evidence="10 11">
    <name type="scientific">Novipirellula aureliae</name>
    <dbReference type="NCBI Taxonomy" id="2527966"/>
    <lineage>
        <taxon>Bacteria</taxon>
        <taxon>Pseudomonadati</taxon>
        <taxon>Planctomycetota</taxon>
        <taxon>Planctomycetia</taxon>
        <taxon>Pirellulales</taxon>
        <taxon>Pirellulaceae</taxon>
        <taxon>Novipirellula</taxon>
    </lineage>
</organism>
<dbReference type="Pfam" id="PF04205">
    <property type="entry name" value="FMN_bind"/>
    <property type="match status" value="1"/>
</dbReference>
<evidence type="ECO:0000313" key="11">
    <source>
        <dbReference type="Proteomes" id="UP000315471"/>
    </source>
</evidence>
<evidence type="ECO:0000256" key="8">
    <source>
        <dbReference type="SAM" id="Phobius"/>
    </source>
</evidence>
<dbReference type="InterPro" id="IPR007329">
    <property type="entry name" value="FMN-bd"/>
</dbReference>
<keyword evidence="2 6" id="KW-0597">Phosphoprotein</keyword>
<feature type="region of interest" description="Disordered" evidence="7">
    <location>
        <begin position="1"/>
        <end position="20"/>
    </location>
</feature>
<dbReference type="PANTHER" id="PTHR36118:SF1">
    <property type="entry name" value="ION-TRANSLOCATING OXIDOREDUCTASE COMPLEX SUBUNIT G"/>
    <property type="match status" value="1"/>
</dbReference>
<evidence type="ECO:0000256" key="5">
    <source>
        <dbReference type="ARBA" id="ARBA00022982"/>
    </source>
</evidence>
<dbReference type="GO" id="GO:0009055">
    <property type="term" value="F:electron transfer activity"/>
    <property type="evidence" value="ECO:0007669"/>
    <property type="project" value="InterPro"/>
</dbReference>
<keyword evidence="6 8" id="KW-0472">Membrane</keyword>
<dbReference type="GO" id="GO:0010181">
    <property type="term" value="F:FMN binding"/>
    <property type="evidence" value="ECO:0007669"/>
    <property type="project" value="InterPro"/>
</dbReference>
<gene>
    <name evidence="6 10" type="primary">rnfG</name>
    <name evidence="10" type="ORF">Q31b_24710</name>
</gene>
<feature type="modified residue" description="FMN phosphoryl threonine" evidence="6">
    <location>
        <position position="206"/>
    </location>
</feature>
<accession>A0A5C6E6Z7</accession>
<dbReference type="SMART" id="SM00900">
    <property type="entry name" value="FMN_bind"/>
    <property type="match status" value="1"/>
</dbReference>
<evidence type="ECO:0000256" key="3">
    <source>
        <dbReference type="ARBA" id="ARBA00022630"/>
    </source>
</evidence>
<dbReference type="Proteomes" id="UP000315471">
    <property type="component" value="Unassembled WGS sequence"/>
</dbReference>
<feature type="compositionally biased region" description="Basic and acidic residues" evidence="7">
    <location>
        <begin position="1"/>
        <end position="11"/>
    </location>
</feature>
<dbReference type="OrthoDB" id="9794010at2"/>
<keyword evidence="6" id="KW-1278">Translocase</keyword>
<comment type="function">
    <text evidence="6">Part of a membrane-bound complex that couples electron transfer with translocation of ions across the membrane.</text>
</comment>
<evidence type="ECO:0000256" key="6">
    <source>
        <dbReference type="HAMAP-Rule" id="MF_00479"/>
    </source>
</evidence>
<evidence type="ECO:0000256" key="7">
    <source>
        <dbReference type="SAM" id="MobiDB-lite"/>
    </source>
</evidence>
<evidence type="ECO:0000256" key="2">
    <source>
        <dbReference type="ARBA" id="ARBA00022553"/>
    </source>
</evidence>
<comment type="subcellular location">
    <subcellularLocation>
        <location evidence="6">Cell membrane</location>
        <topology evidence="6">Single-pass membrane protein</topology>
    </subcellularLocation>
</comment>
<keyword evidence="6 8" id="KW-1133">Transmembrane helix</keyword>
<evidence type="ECO:0000256" key="1">
    <source>
        <dbReference type="ARBA" id="ARBA00022448"/>
    </source>
</evidence>
<dbReference type="GO" id="GO:0022900">
    <property type="term" value="P:electron transport chain"/>
    <property type="evidence" value="ECO:0007669"/>
    <property type="project" value="UniProtKB-UniRule"/>
</dbReference>
<dbReference type="EMBL" id="SJPY01000003">
    <property type="protein sequence ID" value="TWU43431.1"/>
    <property type="molecule type" value="Genomic_DNA"/>
</dbReference>
<keyword evidence="6" id="KW-1003">Cell membrane</keyword>
<dbReference type="RefSeq" id="WP_146599862.1">
    <property type="nucleotide sequence ID" value="NZ_SJPY01000003.1"/>
</dbReference>
<proteinExistence type="inferred from homology"/>
<evidence type="ECO:0000313" key="10">
    <source>
        <dbReference type="EMBL" id="TWU43431.1"/>
    </source>
</evidence>
<comment type="caution">
    <text evidence="10">The sequence shown here is derived from an EMBL/GenBank/DDBJ whole genome shotgun (WGS) entry which is preliminary data.</text>
</comment>
<protein>
    <recommendedName>
        <fullName evidence="6">Ion-translocating oxidoreductase complex subunit G</fullName>
        <ecNumber evidence="6">7.-.-.-</ecNumber>
    </recommendedName>
    <alternativeName>
        <fullName evidence="6">Rnf electron transport complex subunit G</fullName>
    </alternativeName>
</protein>
<keyword evidence="5 6" id="KW-0249">Electron transport</keyword>
<keyword evidence="4 6" id="KW-0288">FMN</keyword>
<feature type="transmembrane region" description="Helical" evidence="8">
    <location>
        <begin position="27"/>
        <end position="48"/>
    </location>
</feature>
<keyword evidence="3 6" id="KW-0285">Flavoprotein</keyword>
<feature type="domain" description="FMN-binding" evidence="9">
    <location>
        <begin position="121"/>
        <end position="223"/>
    </location>
</feature>
<name>A0A5C6E6Z7_9BACT</name>
<evidence type="ECO:0000259" key="9">
    <source>
        <dbReference type="SMART" id="SM00900"/>
    </source>
</evidence>
<comment type="cofactor">
    <cofactor evidence="6">
        <name>FMN</name>
        <dbReference type="ChEBI" id="CHEBI:58210"/>
    </cofactor>
</comment>
<comment type="similarity">
    <text evidence="6">Belongs to the RnfG family.</text>
</comment>